<evidence type="ECO:0000313" key="3">
    <source>
        <dbReference type="Proteomes" id="UP000077384"/>
    </source>
</evidence>
<reference evidence="2 4" key="2">
    <citation type="journal article" date="2016" name="Front. Microbiol.">
        <title>Industrial Acetogenic Biocatalysts: A Comparative Metabolic and Genomic Analysis.</title>
        <authorList>
            <person name="Bengelsdorf F."/>
            <person name="Poehlein A."/>
            <person name="Sonja S."/>
            <person name="Erz C."/>
            <person name="Hummel T."/>
            <person name="Hoffmeister S."/>
            <person name="Daniel R."/>
            <person name="Durre P."/>
        </authorList>
    </citation>
    <scope>NUCLEOTIDE SEQUENCE [LARGE SCALE GENOMIC DNA]</scope>
    <source>
        <strain evidence="2 4">PTA-10522</strain>
    </source>
</reference>
<reference evidence="1 3" key="1">
    <citation type="journal article" date="2015" name="Biotechnol. Bioeng.">
        <title>Genome sequence and phenotypic characterization of Caulobacter segnis.</title>
        <authorList>
            <person name="Patel S."/>
            <person name="Fletcher B."/>
            <person name="Scott D.C."/>
            <person name="Ely B."/>
        </authorList>
    </citation>
    <scope>NUCLEOTIDE SEQUENCE [LARGE SCALE GENOMIC DNA]</scope>
    <source>
        <strain evidence="1 3">PS02</strain>
    </source>
</reference>
<keyword evidence="4" id="KW-1185">Reference proteome</keyword>
<dbReference type="EMBL" id="LROR01000035">
    <property type="protein sequence ID" value="OBR96058.1"/>
    <property type="molecule type" value="Genomic_DNA"/>
</dbReference>
<dbReference type="InterPro" id="IPR018988">
    <property type="entry name" value="DUF2000"/>
</dbReference>
<sequence>MNCTDKKCVIIIDKELPLGLIANTSAILGCTLGKSIGSIVGEDVSDIGNFPHKGIVKIPIPILSSTKNKIRDLYTIVKEKYSKEITIIDFNDIAQKCKIYDDYIQRLSCTDSSELNYLGICLYGSKKTITSLTGSLPTLK</sequence>
<dbReference type="AlphaFoldDB" id="A0A166TJR6"/>
<proteinExistence type="predicted"/>
<gene>
    <name evidence="2" type="ORF">CLCOS_11470</name>
    <name evidence="1" type="ORF">WX73_03990</name>
</gene>
<dbReference type="InterPro" id="IPR023476">
    <property type="entry name" value="Pep_tRNA_hydro_II_dom_sf"/>
</dbReference>
<dbReference type="PIRSF" id="PIRSF033736">
    <property type="entry name" value="UCP033763"/>
    <property type="match status" value="1"/>
</dbReference>
<dbReference type="Pfam" id="PF09391">
    <property type="entry name" value="DUF2000"/>
    <property type="match status" value="1"/>
</dbReference>
<dbReference type="Proteomes" id="UP000093694">
    <property type="component" value="Unassembled WGS sequence"/>
</dbReference>
<dbReference type="RefSeq" id="WP_013239570.1">
    <property type="nucleotide sequence ID" value="NZ_LITQ01000010.1"/>
</dbReference>
<name>A0A166TJR6_9CLOT</name>
<evidence type="ECO:0000313" key="2">
    <source>
        <dbReference type="EMBL" id="OBR96058.1"/>
    </source>
</evidence>
<comment type="caution">
    <text evidence="1">The sequence shown here is derived from an EMBL/GenBank/DDBJ whole genome shotgun (WGS) entry which is preliminary data.</text>
</comment>
<dbReference type="InterPro" id="IPR017021">
    <property type="entry name" value="UCP033763"/>
</dbReference>
<dbReference type="Gene3D" id="3.40.1490.10">
    <property type="entry name" value="Bit1"/>
    <property type="match status" value="1"/>
</dbReference>
<organism evidence="1 3">
    <name type="scientific">Clostridium coskatii</name>
    <dbReference type="NCBI Taxonomy" id="1705578"/>
    <lineage>
        <taxon>Bacteria</taxon>
        <taxon>Bacillati</taxon>
        <taxon>Bacillota</taxon>
        <taxon>Clostridia</taxon>
        <taxon>Eubacteriales</taxon>
        <taxon>Clostridiaceae</taxon>
        <taxon>Clostridium</taxon>
    </lineage>
</organism>
<evidence type="ECO:0008006" key="5">
    <source>
        <dbReference type="Google" id="ProtNLM"/>
    </source>
</evidence>
<evidence type="ECO:0000313" key="4">
    <source>
        <dbReference type="Proteomes" id="UP000093694"/>
    </source>
</evidence>
<dbReference type="PATRIC" id="fig|1705578.3.peg.4083"/>
<dbReference type="PROSITE" id="PS51257">
    <property type="entry name" value="PROKAR_LIPOPROTEIN"/>
    <property type="match status" value="1"/>
</dbReference>
<accession>A0A166TJR6</accession>
<protein>
    <recommendedName>
        <fullName evidence="5">DUF2000 domain-containing protein</fullName>
    </recommendedName>
</protein>
<dbReference type="SUPFAM" id="SSF102462">
    <property type="entry name" value="Peptidyl-tRNA hydrolase II"/>
    <property type="match status" value="1"/>
</dbReference>
<dbReference type="Proteomes" id="UP000077384">
    <property type="component" value="Unassembled WGS sequence"/>
</dbReference>
<dbReference type="EMBL" id="LITQ01000010">
    <property type="protein sequence ID" value="OAA93768.1"/>
    <property type="molecule type" value="Genomic_DNA"/>
</dbReference>
<evidence type="ECO:0000313" key="1">
    <source>
        <dbReference type="EMBL" id="OAA93768.1"/>
    </source>
</evidence>